<dbReference type="PROSITE" id="PS50943">
    <property type="entry name" value="HTH_CROC1"/>
    <property type="match status" value="1"/>
</dbReference>
<gene>
    <name evidence="2" type="ORF">HJ588_15380</name>
</gene>
<comment type="caution">
    <text evidence="2">The sequence shown here is derived from an EMBL/GenBank/DDBJ whole genome shotgun (WGS) entry which is preliminary data.</text>
</comment>
<evidence type="ECO:0000313" key="3">
    <source>
        <dbReference type="Proteomes" id="UP000557772"/>
    </source>
</evidence>
<accession>A0A849ALH9</accession>
<protein>
    <submittedName>
        <fullName evidence="2">Helix-turn-helix transcriptional regulator</fullName>
    </submittedName>
</protein>
<dbReference type="GO" id="GO:0003677">
    <property type="term" value="F:DNA binding"/>
    <property type="evidence" value="ECO:0007669"/>
    <property type="project" value="InterPro"/>
</dbReference>
<dbReference type="InterPro" id="IPR001387">
    <property type="entry name" value="Cro/C1-type_HTH"/>
</dbReference>
<dbReference type="Pfam" id="PF13560">
    <property type="entry name" value="HTH_31"/>
    <property type="match status" value="1"/>
</dbReference>
<dbReference type="Proteomes" id="UP000557772">
    <property type="component" value="Unassembled WGS sequence"/>
</dbReference>
<feature type="domain" description="HTH cro/C1-type" evidence="1">
    <location>
        <begin position="50"/>
        <end position="90"/>
    </location>
</feature>
<dbReference type="InterPro" id="IPR010982">
    <property type="entry name" value="Lambda_DNA-bd_dom_sf"/>
</dbReference>
<dbReference type="CDD" id="cd00093">
    <property type="entry name" value="HTH_XRE"/>
    <property type="match status" value="1"/>
</dbReference>
<evidence type="ECO:0000259" key="1">
    <source>
        <dbReference type="PROSITE" id="PS50943"/>
    </source>
</evidence>
<name>A0A849ALH9_9MICO</name>
<proteinExistence type="predicted"/>
<reference evidence="2 3" key="1">
    <citation type="submission" date="2020-05" db="EMBL/GenBank/DDBJ databases">
        <title>Flexivirga sp. ID2601S isolated from air conditioner.</title>
        <authorList>
            <person name="Kim D.H."/>
        </authorList>
    </citation>
    <scope>NUCLEOTIDE SEQUENCE [LARGE SCALE GENOMIC DNA]</scope>
    <source>
        <strain evidence="2 3">ID2601S</strain>
    </source>
</reference>
<dbReference type="EMBL" id="JABENB010000002">
    <property type="protein sequence ID" value="NNG40647.1"/>
    <property type="molecule type" value="Genomic_DNA"/>
</dbReference>
<dbReference type="SMART" id="SM00530">
    <property type="entry name" value="HTH_XRE"/>
    <property type="match status" value="1"/>
</dbReference>
<dbReference type="AlphaFoldDB" id="A0A849ALH9"/>
<organism evidence="2 3">
    <name type="scientific">Flexivirga aerilata</name>
    <dbReference type="NCBI Taxonomy" id="1656889"/>
    <lineage>
        <taxon>Bacteria</taxon>
        <taxon>Bacillati</taxon>
        <taxon>Actinomycetota</taxon>
        <taxon>Actinomycetes</taxon>
        <taxon>Micrococcales</taxon>
        <taxon>Dermacoccaceae</taxon>
        <taxon>Flexivirga</taxon>
    </lineage>
</organism>
<keyword evidence="3" id="KW-1185">Reference proteome</keyword>
<sequence length="330" mass="36253">MADRTDHLTRSSAEQLAEVTTIADLTAAIDRLRRLRATEVGEPRLGLDRLARLTGIPRSTLHNYLAGDVLIPANALDRLVQALGVRGPGLRAWSEALERVTRTARGTGLASATRAAEILAVDARIRAALTRPTDGWYDQTQEISVSERVIVGAERAIVSVQRRVTVRALTGGVDRCSLRMWPRAGIDLDALEAGGLRNCMPGRHRTLTDPPVRVLELLFDHPLSAGETYPYEVTVDFAEARTGELRPSVEAGCIFKRRGPAYTLEVSFGDDLPRRIRQVHQDFVDGPEQPIADLTPNAWGSVHFFVERPGAGVHAIRWEWPEPAGDQQSG</sequence>
<dbReference type="SUPFAM" id="SSF47413">
    <property type="entry name" value="lambda repressor-like DNA-binding domains"/>
    <property type="match status" value="1"/>
</dbReference>
<dbReference type="RefSeq" id="WP_171157109.1">
    <property type="nucleotide sequence ID" value="NZ_JABENB010000002.1"/>
</dbReference>
<evidence type="ECO:0000313" key="2">
    <source>
        <dbReference type="EMBL" id="NNG40647.1"/>
    </source>
</evidence>